<dbReference type="InterPro" id="IPR011041">
    <property type="entry name" value="Quinoprot_gluc/sorb_DH_b-prop"/>
</dbReference>
<name>A0A9P8RQP8_9PEZI</name>
<evidence type="ECO:0000313" key="1">
    <source>
        <dbReference type="EMBL" id="KAH0559695.1"/>
    </source>
</evidence>
<accession>A0A9P8RQP8</accession>
<proteinExistence type="predicted"/>
<sequence>MQATASSKPLLLYQLGALPGLKHGLEDLSVQELLYCFQQRAAKHLCGVDVLASATLFTFEFSNFAVRQSMFFPQFKGTDCLFMVHHHEPCVSVFTLGPRGLPPRFKMAVDLREIYESEEPCKMNILRIAVSPSGCCWAILYSHESIMTEIPTTFVKERLKVRPAQASPRPSFKLAILSQESDMYHLTFDDRKFELTDFHQLGGLAISDSECVAICGTYNSKGRVWSEVRAYRKRYVGRVSGNVDVEGRHEVPAKLSLTSSFSTHYDGGLPIRDVKFNSDGSQLLLFDLASPIHQRYLEDPEDDEHEPAPIGVNCLSVGGFSLHEEPMGQRELYIGIPFYSSHITRESDSGTRGPTCTDVWLSIGTEAGFRTDDAYVVRSTRSRSFQYCSCKLDPDFHRQRCDWDSLIDLEWYVLVQLKGFSRGSSSLGPVAAISKDSRRLVVADWKDIRLWPLDPDGLIQNEEEHYRHTNRQSNFEIFSGIGSIEPYDLRTNGDVIHKLYFVSSDILYAVTDHGITMWDLGSQTGGSPKGPLLIGQHNTTA</sequence>
<reference evidence="1" key="1">
    <citation type="submission" date="2021-03" db="EMBL/GenBank/DDBJ databases">
        <title>Comparative genomics and phylogenomic investigation of the class Geoglossomycetes provide insights into ecological specialization and systematics.</title>
        <authorList>
            <person name="Melie T."/>
            <person name="Pirro S."/>
            <person name="Miller A.N."/>
            <person name="Quandt A."/>
        </authorList>
    </citation>
    <scope>NUCLEOTIDE SEQUENCE</scope>
    <source>
        <strain evidence="1">CAQ_001_2017</strain>
    </source>
</reference>
<keyword evidence="2" id="KW-1185">Reference proteome</keyword>
<dbReference type="AlphaFoldDB" id="A0A9P8RQP8"/>
<evidence type="ECO:0000313" key="2">
    <source>
        <dbReference type="Proteomes" id="UP000750711"/>
    </source>
</evidence>
<dbReference type="EMBL" id="JAGHQM010000540">
    <property type="protein sequence ID" value="KAH0559695.1"/>
    <property type="molecule type" value="Genomic_DNA"/>
</dbReference>
<dbReference type="SUPFAM" id="SSF50952">
    <property type="entry name" value="Soluble quinoprotein glucose dehydrogenase"/>
    <property type="match status" value="1"/>
</dbReference>
<organism evidence="1 2">
    <name type="scientific">Trichoglossum hirsutum</name>
    <dbReference type="NCBI Taxonomy" id="265104"/>
    <lineage>
        <taxon>Eukaryota</taxon>
        <taxon>Fungi</taxon>
        <taxon>Dikarya</taxon>
        <taxon>Ascomycota</taxon>
        <taxon>Pezizomycotina</taxon>
        <taxon>Geoglossomycetes</taxon>
        <taxon>Geoglossales</taxon>
        <taxon>Geoglossaceae</taxon>
        <taxon>Trichoglossum</taxon>
    </lineage>
</organism>
<gene>
    <name evidence="1" type="ORF">GP486_003792</name>
</gene>
<comment type="caution">
    <text evidence="1">The sequence shown here is derived from an EMBL/GenBank/DDBJ whole genome shotgun (WGS) entry which is preliminary data.</text>
</comment>
<dbReference type="Proteomes" id="UP000750711">
    <property type="component" value="Unassembled WGS sequence"/>
</dbReference>
<protein>
    <submittedName>
        <fullName evidence="1">Uncharacterized protein</fullName>
    </submittedName>
</protein>